<evidence type="ECO:0000256" key="1">
    <source>
        <dbReference type="ARBA" id="ARBA00022514"/>
    </source>
</evidence>
<dbReference type="Gene3D" id="2.40.50.40">
    <property type="match status" value="1"/>
</dbReference>
<evidence type="ECO:0000259" key="3">
    <source>
        <dbReference type="SMART" id="SM00199"/>
    </source>
</evidence>
<dbReference type="EMBL" id="JAICCE010000008">
    <property type="protein sequence ID" value="KAG9274743.1"/>
    <property type="molecule type" value="Genomic_DNA"/>
</dbReference>
<dbReference type="AlphaFoldDB" id="A0A8T2LS52"/>
<keyword evidence="2" id="KW-0732">Signal</keyword>
<comment type="caution">
    <text evidence="4">The sequence shown here is derived from an EMBL/GenBank/DDBJ whole genome shotgun (WGS) entry which is preliminary data.</text>
</comment>
<dbReference type="InterPro" id="IPR036048">
    <property type="entry name" value="Interleukin_8-like_sf"/>
</dbReference>
<gene>
    <name evidence="4" type="primary">CCL13</name>
    <name evidence="4" type="ORF">AMEX_G11790</name>
</gene>
<feature type="chain" id="PRO_5035923084" evidence="2">
    <location>
        <begin position="25"/>
        <end position="93"/>
    </location>
</feature>
<dbReference type="InterPro" id="IPR001811">
    <property type="entry name" value="Chemokine_IL8-like_dom"/>
</dbReference>
<dbReference type="SMART" id="SM00199">
    <property type="entry name" value="SCY"/>
    <property type="match status" value="1"/>
</dbReference>
<keyword evidence="1" id="KW-0202">Cytokine</keyword>
<dbReference type="Proteomes" id="UP000752171">
    <property type="component" value="Unassembled WGS sequence"/>
</dbReference>
<accession>A0A8T2LS52</accession>
<dbReference type="InterPro" id="IPR039809">
    <property type="entry name" value="Chemokine_b/g/d"/>
</dbReference>
<evidence type="ECO:0000313" key="4">
    <source>
        <dbReference type="EMBL" id="KAG9274743.1"/>
    </source>
</evidence>
<dbReference type="SUPFAM" id="SSF54117">
    <property type="entry name" value="Interleukin 8-like chemokines"/>
    <property type="match status" value="1"/>
</dbReference>
<proteinExistence type="predicted"/>
<evidence type="ECO:0000313" key="5">
    <source>
        <dbReference type="Proteomes" id="UP000752171"/>
    </source>
</evidence>
<evidence type="ECO:0000256" key="2">
    <source>
        <dbReference type="SAM" id="SignalP"/>
    </source>
</evidence>
<organism evidence="4 5">
    <name type="scientific">Astyanax mexicanus</name>
    <name type="common">Blind cave fish</name>
    <name type="synonym">Astyanax fasciatus mexicanus</name>
    <dbReference type="NCBI Taxonomy" id="7994"/>
    <lineage>
        <taxon>Eukaryota</taxon>
        <taxon>Metazoa</taxon>
        <taxon>Chordata</taxon>
        <taxon>Craniata</taxon>
        <taxon>Vertebrata</taxon>
        <taxon>Euteleostomi</taxon>
        <taxon>Actinopterygii</taxon>
        <taxon>Neopterygii</taxon>
        <taxon>Teleostei</taxon>
        <taxon>Ostariophysi</taxon>
        <taxon>Characiformes</taxon>
        <taxon>Characoidei</taxon>
        <taxon>Acestrorhamphidae</taxon>
        <taxon>Acestrorhamphinae</taxon>
        <taxon>Astyanax</taxon>
    </lineage>
</organism>
<dbReference type="GO" id="GO:0008009">
    <property type="term" value="F:chemokine activity"/>
    <property type="evidence" value="ECO:0007669"/>
    <property type="project" value="InterPro"/>
</dbReference>
<protein>
    <submittedName>
        <fullName evidence="4">C-C motif chemokine 8-like</fullName>
    </submittedName>
</protein>
<feature type="signal peptide" evidence="2">
    <location>
        <begin position="1"/>
        <end position="24"/>
    </location>
</feature>
<name>A0A8T2LS52_ASTMX</name>
<reference evidence="4 5" key="1">
    <citation type="submission" date="2021-07" db="EMBL/GenBank/DDBJ databases">
        <authorList>
            <person name="Imarazene B."/>
            <person name="Zahm M."/>
            <person name="Klopp C."/>
            <person name="Cabau C."/>
            <person name="Beille S."/>
            <person name="Jouanno E."/>
            <person name="Castinel A."/>
            <person name="Lluch J."/>
            <person name="Gil L."/>
            <person name="Kuchtly C."/>
            <person name="Lopez Roques C."/>
            <person name="Donnadieu C."/>
            <person name="Parrinello H."/>
            <person name="Journot L."/>
            <person name="Du K."/>
            <person name="Schartl M."/>
            <person name="Retaux S."/>
            <person name="Guiguen Y."/>
        </authorList>
    </citation>
    <scope>NUCLEOTIDE SEQUENCE [LARGE SCALE GENOMIC DNA]</scope>
    <source>
        <strain evidence="4">Pach_M1</strain>
        <tissue evidence="4">Testis</tissue>
    </source>
</reference>
<dbReference type="Pfam" id="PF00048">
    <property type="entry name" value="IL8"/>
    <property type="match status" value="1"/>
</dbReference>
<dbReference type="GO" id="GO:0006955">
    <property type="term" value="P:immune response"/>
    <property type="evidence" value="ECO:0007669"/>
    <property type="project" value="InterPro"/>
</dbReference>
<dbReference type="GO" id="GO:0005615">
    <property type="term" value="C:extracellular space"/>
    <property type="evidence" value="ECO:0007669"/>
    <property type="project" value="UniProtKB-KW"/>
</dbReference>
<sequence length="93" mass="10450">MRFWCGSLLLGLLIVLHLQSCVEACYAQAPLTCCFGFYKGKMPLDQIEKYEVLRGACPHPGVVFTRWAGNRVCADPKEDWVKAAMAQIDKRAD</sequence>
<dbReference type="PANTHER" id="PTHR12015">
    <property type="entry name" value="SMALL INDUCIBLE CYTOKINE A"/>
    <property type="match status" value="1"/>
</dbReference>
<feature type="domain" description="Chemokine interleukin-8-like" evidence="3">
    <location>
        <begin position="30"/>
        <end position="88"/>
    </location>
</feature>